<feature type="compositionally biased region" description="Low complexity" evidence="2">
    <location>
        <begin position="36"/>
        <end position="64"/>
    </location>
</feature>
<evidence type="ECO:0000313" key="5">
    <source>
        <dbReference type="EMBL" id="RFT06958.1"/>
    </source>
</evidence>
<dbReference type="OrthoDB" id="1701791at2"/>
<dbReference type="Pfam" id="PF13529">
    <property type="entry name" value="Peptidase_C39_2"/>
    <property type="match status" value="1"/>
</dbReference>
<dbReference type="SUPFAM" id="SSF69360">
    <property type="entry name" value="Cell wall binding repeat"/>
    <property type="match status" value="1"/>
</dbReference>
<reference evidence="5 6" key="1">
    <citation type="submission" date="2018-07" db="EMBL/GenBank/DDBJ databases">
        <title>GABA Modulating Bacteria of the Human Gut Microbiota.</title>
        <authorList>
            <person name="Strandwitz P."/>
            <person name="Kim K.H."/>
            <person name="Terekhova D."/>
            <person name="Liu J.K."/>
            <person name="Sharma A."/>
            <person name="Levering J."/>
            <person name="Mcdonald D."/>
            <person name="Dietrich D."/>
            <person name="Ramadhar T.R."/>
            <person name="Lekbua A."/>
            <person name="Mroue N."/>
            <person name="Liston C."/>
            <person name="Stewart E.J."/>
            <person name="Dubin M.J."/>
            <person name="Zengler K."/>
            <person name="Knight R."/>
            <person name="Gilbert J.A."/>
            <person name="Clardy J."/>
            <person name="Lewis K."/>
        </authorList>
    </citation>
    <scope>NUCLEOTIDE SEQUENCE [LARGE SCALE GENOMIC DNA]</scope>
    <source>
        <strain evidence="5 6">KLE1738</strain>
    </source>
</reference>
<evidence type="ECO:0000256" key="1">
    <source>
        <dbReference type="ARBA" id="ARBA00022737"/>
    </source>
</evidence>
<keyword evidence="3" id="KW-0732">Signal</keyword>
<gene>
    <name evidence="5" type="ORF">DV520_04470</name>
</gene>
<keyword evidence="1" id="KW-0677">Repeat</keyword>
<dbReference type="PANTHER" id="PTHR43308">
    <property type="entry name" value="OUTER MEMBRANE PROTEIN ALPHA-RELATED"/>
    <property type="match status" value="1"/>
</dbReference>
<accession>A0A3E2B4K4</accession>
<dbReference type="Proteomes" id="UP000260649">
    <property type="component" value="Unassembled WGS sequence"/>
</dbReference>
<evidence type="ECO:0000256" key="3">
    <source>
        <dbReference type="SAM" id="SignalP"/>
    </source>
</evidence>
<dbReference type="InterPro" id="IPR039564">
    <property type="entry name" value="Peptidase_C39-like"/>
</dbReference>
<dbReference type="EMBL" id="QQRQ01000005">
    <property type="protein sequence ID" value="RFT06958.1"/>
    <property type="molecule type" value="Genomic_DNA"/>
</dbReference>
<dbReference type="Pfam" id="PF00395">
    <property type="entry name" value="SLH"/>
    <property type="match status" value="3"/>
</dbReference>
<proteinExistence type="predicted"/>
<keyword evidence="6" id="KW-1185">Reference proteome</keyword>
<name>A0A3E2B4K4_9FIRM</name>
<comment type="caution">
    <text evidence="5">The sequence shown here is derived from an EMBL/GenBank/DDBJ whole genome shotgun (WGS) entry which is preliminary data.</text>
</comment>
<feature type="domain" description="SLH" evidence="4">
    <location>
        <begin position="199"/>
        <end position="262"/>
    </location>
</feature>
<dbReference type="InterPro" id="IPR051465">
    <property type="entry name" value="Cell_Envelope_Struct_Comp"/>
</dbReference>
<feature type="compositionally biased region" description="Acidic residues" evidence="2">
    <location>
        <begin position="65"/>
        <end position="82"/>
    </location>
</feature>
<dbReference type="PANTHER" id="PTHR43308:SF5">
    <property type="entry name" value="S-LAYER PROTEIN _ PEPTIDOGLYCAN ENDO-BETA-N-ACETYLGLUCOSAMINIDASE"/>
    <property type="match status" value="1"/>
</dbReference>
<dbReference type="AlphaFoldDB" id="A0A3E2B4K4"/>
<evidence type="ECO:0000313" key="6">
    <source>
        <dbReference type="Proteomes" id="UP000260649"/>
    </source>
</evidence>
<organism evidence="5 6">
    <name type="scientific">Evtepia gabavorous</name>
    <dbReference type="NCBI Taxonomy" id="2211183"/>
    <lineage>
        <taxon>Bacteria</taxon>
        <taxon>Bacillati</taxon>
        <taxon>Bacillota</taxon>
        <taxon>Clostridia</taxon>
        <taxon>Eubacteriales</taxon>
        <taxon>Evtepia</taxon>
    </lineage>
</organism>
<feature type="chain" id="PRO_5017768324" description="SLH domain-containing protein" evidence="3">
    <location>
        <begin position="27"/>
        <end position="551"/>
    </location>
</feature>
<protein>
    <recommendedName>
        <fullName evidence="4">SLH domain-containing protein</fullName>
    </recommendedName>
</protein>
<dbReference type="Gene3D" id="3.90.70.10">
    <property type="entry name" value="Cysteine proteinases"/>
    <property type="match status" value="1"/>
</dbReference>
<feature type="region of interest" description="Disordered" evidence="2">
    <location>
        <begin position="30"/>
        <end position="97"/>
    </location>
</feature>
<dbReference type="RefSeq" id="WP_117141924.1">
    <property type="nucleotide sequence ID" value="NZ_DAIQVC010000012.1"/>
</dbReference>
<sequence length="551" mass="59934">MKKRRMLSGALALVMSLMVLASPALAAEAVSDGEMPAAVETEPAVPETEETTTPGEPPVESQEPPAEEPADPAPEQPEEPVPPEESVPETPSEVPAGPALRQDHVRYMEGFPQGTFQPEKQLTRAQAAQLVYRLLAQPESGTGDCSYTDVPSSQWYAQPVRALCALGLFDNGTTFRPEAVITRAEFVDLLVRLKPQAEGTAVFPDVPATHWAAKQIGVAAAQGWIAGYPDGTFRPEKGLTRAEACTVVNRMLGRTGDAAQANKLLTLGLFSDMTAAHWAAVAVAEASVSHTPAAGSGGESWSGVDLTKMTFQTGFHQVGGQLYYVDRDGKLAVNQTVGAYTANSAGALTQTAASYQMANVPYISQIDNIYAWVGCEAVATLMGLQAKGYAKEVSVKYFLDNLPRHSSNPEKGFVGSPYVPDTSKRTRTTIYPAKLAEYSNSYCGGDAVCADFRGTSITDLQRELLAGNCVVAYMTLWWEAPYYRYYNIEGTTQRLVSNNHAVLVCGYDPNKGYFISDPYNYYNRGQVHQYWENAQTFEKIWNERKVGMVLR</sequence>
<dbReference type="PROSITE" id="PS51272">
    <property type="entry name" value="SLH"/>
    <property type="match status" value="3"/>
</dbReference>
<feature type="domain" description="SLH" evidence="4">
    <location>
        <begin position="146"/>
        <end position="198"/>
    </location>
</feature>
<evidence type="ECO:0000256" key="2">
    <source>
        <dbReference type="SAM" id="MobiDB-lite"/>
    </source>
</evidence>
<dbReference type="InterPro" id="IPR001119">
    <property type="entry name" value="SLH_dom"/>
</dbReference>
<dbReference type="GeneID" id="97994992"/>
<feature type="signal peptide" evidence="3">
    <location>
        <begin position="1"/>
        <end position="26"/>
    </location>
</feature>
<evidence type="ECO:0000259" key="4">
    <source>
        <dbReference type="PROSITE" id="PS51272"/>
    </source>
</evidence>
<feature type="domain" description="SLH" evidence="4">
    <location>
        <begin position="80"/>
        <end position="145"/>
    </location>
</feature>